<keyword evidence="3 5" id="KW-1133">Transmembrane helix</keyword>
<dbReference type="InterPro" id="IPR050307">
    <property type="entry name" value="Sterol_Desaturase_Related"/>
</dbReference>
<feature type="transmembrane region" description="Helical" evidence="5">
    <location>
        <begin position="75"/>
        <end position="98"/>
    </location>
</feature>
<feature type="transmembrane region" description="Helical" evidence="5">
    <location>
        <begin position="12"/>
        <end position="29"/>
    </location>
</feature>
<organism evidence="7">
    <name type="scientific">Chaetoceros debilis</name>
    <dbReference type="NCBI Taxonomy" id="122233"/>
    <lineage>
        <taxon>Eukaryota</taxon>
        <taxon>Sar</taxon>
        <taxon>Stramenopiles</taxon>
        <taxon>Ochrophyta</taxon>
        <taxon>Bacillariophyta</taxon>
        <taxon>Coscinodiscophyceae</taxon>
        <taxon>Chaetocerotophycidae</taxon>
        <taxon>Chaetocerotales</taxon>
        <taxon>Chaetocerotaceae</taxon>
        <taxon>Chaetoceros</taxon>
    </lineage>
</organism>
<feature type="domain" description="Fatty acid hydroxylase" evidence="6">
    <location>
        <begin position="171"/>
        <end position="306"/>
    </location>
</feature>
<evidence type="ECO:0000256" key="2">
    <source>
        <dbReference type="ARBA" id="ARBA00022692"/>
    </source>
</evidence>
<keyword evidence="4 5" id="KW-0472">Membrane</keyword>
<dbReference type="AlphaFoldDB" id="A0A7S3V7T1"/>
<accession>A0A7S3V7T1</accession>
<name>A0A7S3V7T1_9STRA</name>
<dbReference type="GO" id="GO:0016491">
    <property type="term" value="F:oxidoreductase activity"/>
    <property type="evidence" value="ECO:0007669"/>
    <property type="project" value="InterPro"/>
</dbReference>
<dbReference type="GO" id="GO:0016020">
    <property type="term" value="C:membrane"/>
    <property type="evidence" value="ECO:0007669"/>
    <property type="project" value="UniProtKB-SubCell"/>
</dbReference>
<dbReference type="GO" id="GO:0008610">
    <property type="term" value="P:lipid biosynthetic process"/>
    <property type="evidence" value="ECO:0007669"/>
    <property type="project" value="InterPro"/>
</dbReference>
<evidence type="ECO:0000256" key="3">
    <source>
        <dbReference type="ARBA" id="ARBA00022989"/>
    </source>
</evidence>
<comment type="subcellular location">
    <subcellularLocation>
        <location evidence="1">Membrane</location>
    </subcellularLocation>
</comment>
<keyword evidence="2 5" id="KW-0812">Transmembrane</keyword>
<gene>
    <name evidence="7" type="ORF">CDEB00056_LOCUS7884</name>
</gene>
<evidence type="ECO:0000259" key="6">
    <source>
        <dbReference type="Pfam" id="PF04116"/>
    </source>
</evidence>
<proteinExistence type="predicted"/>
<protein>
    <recommendedName>
        <fullName evidence="6">Fatty acid hydroxylase domain-containing protein</fullName>
    </recommendedName>
</protein>
<reference evidence="7" key="1">
    <citation type="submission" date="2021-01" db="EMBL/GenBank/DDBJ databases">
        <authorList>
            <person name="Corre E."/>
            <person name="Pelletier E."/>
            <person name="Niang G."/>
            <person name="Scheremetjew M."/>
            <person name="Finn R."/>
            <person name="Kale V."/>
            <person name="Holt S."/>
            <person name="Cochrane G."/>
            <person name="Meng A."/>
            <person name="Brown T."/>
            <person name="Cohen L."/>
        </authorList>
    </citation>
    <scope>NUCLEOTIDE SEQUENCE</scope>
    <source>
        <strain evidence="7">MM31A-1</strain>
    </source>
</reference>
<dbReference type="EMBL" id="HBIO01010184">
    <property type="protein sequence ID" value="CAE0463043.1"/>
    <property type="molecule type" value="Transcribed_RNA"/>
</dbReference>
<dbReference type="Pfam" id="PF04116">
    <property type="entry name" value="FA_hydroxylase"/>
    <property type="match status" value="1"/>
</dbReference>
<dbReference type="InterPro" id="IPR006694">
    <property type="entry name" value="Fatty_acid_hydroxylase"/>
</dbReference>
<evidence type="ECO:0000313" key="7">
    <source>
        <dbReference type="EMBL" id="CAE0463043.1"/>
    </source>
</evidence>
<evidence type="ECO:0000256" key="4">
    <source>
        <dbReference type="ARBA" id="ARBA00023136"/>
    </source>
</evidence>
<sequence length="322" mass="37049">MSSEIRTPNMLSWASAVVWPLMSILPILLSTEELPTHYSNVFPEEWYKVDNMVRETVFEDGTIGTEHMNNNPKPLGLILGILAVFIGHVFLVPIFYLYRQGYLSTDGKTKPQSIQSSGARDYHFGEGLQTHLSQPEGFVLLGLYLTVTWMLNLMPQSYYSFEGTIQWGRVFLCLAAQDGLQYAMHRLEHRVSPEFYKLSHKPHHRFTNPRLFDAFNGSVPDTVLMILLPLFATANLVRDCNVWTYMAFGSMYANWLVLIHSEYVFPWDGVFRSLGLGTPADHHVHHKLFKYNYGHLFLWFDQIGGTYRDPQNYAPKIFNVGV</sequence>
<dbReference type="PANTHER" id="PTHR11863">
    <property type="entry name" value="STEROL DESATURASE"/>
    <property type="match status" value="1"/>
</dbReference>
<evidence type="ECO:0000256" key="1">
    <source>
        <dbReference type="ARBA" id="ARBA00004370"/>
    </source>
</evidence>
<evidence type="ECO:0000256" key="5">
    <source>
        <dbReference type="SAM" id="Phobius"/>
    </source>
</evidence>
<dbReference type="GO" id="GO:0005506">
    <property type="term" value="F:iron ion binding"/>
    <property type="evidence" value="ECO:0007669"/>
    <property type="project" value="InterPro"/>
</dbReference>